<dbReference type="Pfam" id="PF04965">
    <property type="entry name" value="GPW_gp25"/>
    <property type="match status" value="1"/>
</dbReference>
<dbReference type="Proteomes" id="UP001597512">
    <property type="component" value="Unassembled WGS sequence"/>
</dbReference>
<feature type="domain" description="IraD/Gp25-like" evidence="1">
    <location>
        <begin position="37"/>
        <end position="126"/>
    </location>
</feature>
<evidence type="ECO:0000313" key="2">
    <source>
        <dbReference type="EMBL" id="MFD2934931.1"/>
    </source>
</evidence>
<gene>
    <name evidence="2" type="ORF">ACFS25_14140</name>
</gene>
<sequence>MELPEKSFLGIGWSFPPSFDQKISSGHDGQLVSMAAAAEDIRQSLYILFHTEPGERIMVPDYGCALRQFLFETSDTTTNRHLQEVVELAILNFEPRVQVNAVSINAGNALDGVLFIEVDYTIRTINSRHNVVFPFYKTEANLL</sequence>
<keyword evidence="3" id="KW-1185">Reference proteome</keyword>
<accession>A0ABW6AHZ8</accession>
<proteinExistence type="predicted"/>
<organism evidence="2 3">
    <name type="scientific">Spirosoma flavum</name>
    <dbReference type="NCBI Taxonomy" id="2048557"/>
    <lineage>
        <taxon>Bacteria</taxon>
        <taxon>Pseudomonadati</taxon>
        <taxon>Bacteroidota</taxon>
        <taxon>Cytophagia</taxon>
        <taxon>Cytophagales</taxon>
        <taxon>Cytophagaceae</taxon>
        <taxon>Spirosoma</taxon>
    </lineage>
</organism>
<dbReference type="RefSeq" id="WP_381501874.1">
    <property type="nucleotide sequence ID" value="NZ_JBHUOM010000007.1"/>
</dbReference>
<evidence type="ECO:0000259" key="1">
    <source>
        <dbReference type="Pfam" id="PF04965"/>
    </source>
</evidence>
<evidence type="ECO:0000313" key="3">
    <source>
        <dbReference type="Proteomes" id="UP001597512"/>
    </source>
</evidence>
<dbReference type="EMBL" id="JBHUOM010000007">
    <property type="protein sequence ID" value="MFD2934931.1"/>
    <property type="molecule type" value="Genomic_DNA"/>
</dbReference>
<dbReference type="SUPFAM" id="SSF160719">
    <property type="entry name" value="gpW/gp25-like"/>
    <property type="match status" value="1"/>
</dbReference>
<protein>
    <submittedName>
        <fullName evidence="2">GPW/gp25 family protein</fullName>
    </submittedName>
</protein>
<comment type="caution">
    <text evidence="2">The sequence shown here is derived from an EMBL/GenBank/DDBJ whole genome shotgun (WGS) entry which is preliminary data.</text>
</comment>
<reference evidence="3" key="1">
    <citation type="journal article" date="2019" name="Int. J. Syst. Evol. Microbiol.">
        <title>The Global Catalogue of Microorganisms (GCM) 10K type strain sequencing project: providing services to taxonomists for standard genome sequencing and annotation.</title>
        <authorList>
            <consortium name="The Broad Institute Genomics Platform"/>
            <consortium name="The Broad Institute Genome Sequencing Center for Infectious Disease"/>
            <person name="Wu L."/>
            <person name="Ma J."/>
        </authorList>
    </citation>
    <scope>NUCLEOTIDE SEQUENCE [LARGE SCALE GENOMIC DNA]</scope>
    <source>
        <strain evidence="3">KCTC 52490</strain>
    </source>
</reference>
<dbReference type="InterPro" id="IPR007048">
    <property type="entry name" value="IraD/Gp25-like"/>
</dbReference>
<dbReference type="Gene3D" id="3.10.450.40">
    <property type="match status" value="1"/>
</dbReference>
<name>A0ABW6AHZ8_9BACT</name>